<evidence type="ECO:0000256" key="1">
    <source>
        <dbReference type="SAM" id="MobiDB-lite"/>
    </source>
</evidence>
<proteinExistence type="predicted"/>
<gene>
    <name evidence="2" type="ORF">A3B50_01690</name>
</gene>
<reference evidence="2 3" key="1">
    <citation type="journal article" date="2016" name="Nat. Commun.">
        <title>Thousands of microbial genomes shed light on interconnected biogeochemical processes in an aquifer system.</title>
        <authorList>
            <person name="Anantharaman K."/>
            <person name="Brown C.T."/>
            <person name="Hug L.A."/>
            <person name="Sharon I."/>
            <person name="Castelle C.J."/>
            <person name="Probst A.J."/>
            <person name="Thomas B.C."/>
            <person name="Singh A."/>
            <person name="Wilkins M.J."/>
            <person name="Karaoz U."/>
            <person name="Brodie E.L."/>
            <person name="Williams K.H."/>
            <person name="Hubbard S.S."/>
            <person name="Banfield J.F."/>
        </authorList>
    </citation>
    <scope>NUCLEOTIDE SEQUENCE [LARGE SCALE GENOMIC DNA]</scope>
</reference>
<feature type="region of interest" description="Disordered" evidence="1">
    <location>
        <begin position="1"/>
        <end position="23"/>
    </location>
</feature>
<dbReference type="Proteomes" id="UP000178558">
    <property type="component" value="Unassembled WGS sequence"/>
</dbReference>
<comment type="caution">
    <text evidence="2">The sequence shown here is derived from an EMBL/GenBank/DDBJ whole genome shotgun (WGS) entry which is preliminary data.</text>
</comment>
<organism evidence="2 3">
    <name type="scientific">Candidatus Roizmanbacteria bacterium RIFCSPLOWO2_01_FULL_40_42</name>
    <dbReference type="NCBI Taxonomy" id="1802066"/>
    <lineage>
        <taxon>Bacteria</taxon>
        <taxon>Candidatus Roizmaniibacteriota</taxon>
    </lineage>
</organism>
<name>A0A1F7J5U7_9BACT</name>
<sequence length="229" mass="26978">MSNETWKRIRQIQEDEEKRKAQEREWARIHADVRRFEDSVRRSKEQREREVMEEKAKIARRSIELLTKVLKEVKQGSPEIQTARVSRLTITPVGSGTNFALEWGNKLELTPEEERFMRKYYYKRAFSTVEVPPEIVSFDGRTIEFTTSPTYTPRNTLHDDVGSIRNGAYSLSFREFHEDPDLVLPLIARQLEKGPRRSVLKKGENYWCKRTPRTNVERVFEYGEGPGRG</sequence>
<evidence type="ECO:0000313" key="2">
    <source>
        <dbReference type="EMBL" id="OGK50967.1"/>
    </source>
</evidence>
<evidence type="ECO:0000313" key="3">
    <source>
        <dbReference type="Proteomes" id="UP000178558"/>
    </source>
</evidence>
<protein>
    <submittedName>
        <fullName evidence="2">Uncharacterized protein</fullName>
    </submittedName>
</protein>
<accession>A0A1F7J5U7</accession>
<dbReference type="EMBL" id="MGAQ01000010">
    <property type="protein sequence ID" value="OGK50967.1"/>
    <property type="molecule type" value="Genomic_DNA"/>
</dbReference>
<dbReference type="AlphaFoldDB" id="A0A1F7J5U7"/>